<evidence type="ECO:0000256" key="3">
    <source>
        <dbReference type="ARBA" id="ARBA00022989"/>
    </source>
</evidence>
<dbReference type="GO" id="GO:0008610">
    <property type="term" value="P:lipid biosynthetic process"/>
    <property type="evidence" value="ECO:0007669"/>
    <property type="project" value="InterPro"/>
</dbReference>
<evidence type="ECO:0000256" key="1">
    <source>
        <dbReference type="ARBA" id="ARBA00004370"/>
    </source>
</evidence>
<organism evidence="7 8">
    <name type="scientific">Xylophilus ampelinus</name>
    <dbReference type="NCBI Taxonomy" id="54067"/>
    <lineage>
        <taxon>Bacteria</taxon>
        <taxon>Pseudomonadati</taxon>
        <taxon>Pseudomonadota</taxon>
        <taxon>Betaproteobacteria</taxon>
        <taxon>Burkholderiales</taxon>
        <taxon>Xylophilus</taxon>
    </lineage>
</organism>
<dbReference type="GO" id="GO:0016491">
    <property type="term" value="F:oxidoreductase activity"/>
    <property type="evidence" value="ECO:0007669"/>
    <property type="project" value="InterPro"/>
</dbReference>
<evidence type="ECO:0000256" key="5">
    <source>
        <dbReference type="SAM" id="Phobius"/>
    </source>
</evidence>
<feature type="domain" description="Fatty acid hydroxylase" evidence="6">
    <location>
        <begin position="135"/>
        <end position="249"/>
    </location>
</feature>
<feature type="transmembrane region" description="Helical" evidence="5">
    <location>
        <begin position="129"/>
        <end position="148"/>
    </location>
</feature>
<dbReference type="AlphaFoldDB" id="A0A318T0Q9"/>
<sequence>MDAITDLFSLAQQWLFEAAVQPLLFSLHMGNLLEDAYDATGWLLVGLMQLLVMVAVIGPLQRWRPAEPVRDRAAIRVDILYTLIHRLGVFRVALFFMADPLFDELFGLLRVQGWSTFHVDEVWPGVTDLPLASLVIYLVIFDFLEYWIHRGQHQLNWWWNLHALHHSQRQMTMWSDNRNHLLDSLLHDCIVVVVAQLIGIAPGQFIAVVAIMQLSENLQHANLRVWFGSLGERLWVSPRFHRRHHSIGVGHEWPDGVRNTAVEGGHAGESVPSVGPRLGGCNFGVLLPWWDMLFRTSDFVVRYDPTGIRDQVEPDAQGKVRDYGHGFWSQQWQGLKRLVGRA</sequence>
<comment type="caution">
    <text evidence="7">The sequence shown here is derived from an EMBL/GenBank/DDBJ whole genome shotgun (WGS) entry which is preliminary data.</text>
</comment>
<dbReference type="OrthoDB" id="9770329at2"/>
<keyword evidence="2 5" id="KW-0812">Transmembrane</keyword>
<dbReference type="PANTHER" id="PTHR11863">
    <property type="entry name" value="STEROL DESATURASE"/>
    <property type="match status" value="1"/>
</dbReference>
<evidence type="ECO:0000313" key="7">
    <source>
        <dbReference type="EMBL" id="PYE79093.1"/>
    </source>
</evidence>
<evidence type="ECO:0000259" key="6">
    <source>
        <dbReference type="Pfam" id="PF04116"/>
    </source>
</evidence>
<dbReference type="InterPro" id="IPR050307">
    <property type="entry name" value="Sterol_Desaturase_Related"/>
</dbReference>
<evidence type="ECO:0000313" key="8">
    <source>
        <dbReference type="Proteomes" id="UP000247540"/>
    </source>
</evidence>
<accession>A0A318T0Q9</accession>
<proteinExistence type="predicted"/>
<comment type="subcellular location">
    <subcellularLocation>
        <location evidence="1">Membrane</location>
    </subcellularLocation>
</comment>
<keyword evidence="4 5" id="KW-0472">Membrane</keyword>
<keyword evidence="8" id="KW-1185">Reference proteome</keyword>
<dbReference type="EMBL" id="QJTC01000003">
    <property type="protein sequence ID" value="PYE79093.1"/>
    <property type="molecule type" value="Genomic_DNA"/>
</dbReference>
<feature type="transmembrane region" description="Helical" evidence="5">
    <location>
        <begin position="79"/>
        <end position="98"/>
    </location>
</feature>
<dbReference type="InterPro" id="IPR006694">
    <property type="entry name" value="Fatty_acid_hydroxylase"/>
</dbReference>
<keyword evidence="3 5" id="KW-1133">Transmembrane helix</keyword>
<gene>
    <name evidence="7" type="ORF">DFQ15_10381</name>
</gene>
<protein>
    <submittedName>
        <fullName evidence="7">Sterol desaturase/sphingolipid hydroxylase (Fatty acid hydroxylase superfamily)</fullName>
    </submittedName>
</protein>
<dbReference type="GO" id="GO:0005506">
    <property type="term" value="F:iron ion binding"/>
    <property type="evidence" value="ECO:0007669"/>
    <property type="project" value="InterPro"/>
</dbReference>
<dbReference type="GO" id="GO:0016020">
    <property type="term" value="C:membrane"/>
    <property type="evidence" value="ECO:0007669"/>
    <property type="project" value="UniProtKB-SubCell"/>
</dbReference>
<dbReference type="Pfam" id="PF04116">
    <property type="entry name" value="FA_hydroxylase"/>
    <property type="match status" value="1"/>
</dbReference>
<name>A0A318T0Q9_9BURK</name>
<dbReference type="RefSeq" id="WP_110464606.1">
    <property type="nucleotide sequence ID" value="NZ_JAMOFZ010000003.1"/>
</dbReference>
<dbReference type="Proteomes" id="UP000247540">
    <property type="component" value="Unassembled WGS sequence"/>
</dbReference>
<evidence type="ECO:0000256" key="2">
    <source>
        <dbReference type="ARBA" id="ARBA00022692"/>
    </source>
</evidence>
<reference evidence="7 8" key="1">
    <citation type="submission" date="2018-06" db="EMBL/GenBank/DDBJ databases">
        <title>Genomic Encyclopedia of Type Strains, Phase III (KMG-III): the genomes of soil and plant-associated and newly described type strains.</title>
        <authorList>
            <person name="Whitman W."/>
        </authorList>
    </citation>
    <scope>NUCLEOTIDE SEQUENCE [LARGE SCALE GENOMIC DNA]</scope>
    <source>
        <strain evidence="7 8">CECT 7646</strain>
    </source>
</reference>
<evidence type="ECO:0000256" key="4">
    <source>
        <dbReference type="ARBA" id="ARBA00023136"/>
    </source>
</evidence>
<feature type="transmembrane region" description="Helical" evidence="5">
    <location>
        <begin position="39"/>
        <end position="58"/>
    </location>
</feature>